<feature type="transmembrane region" description="Helical" evidence="5">
    <location>
        <begin position="68"/>
        <end position="88"/>
    </location>
</feature>
<feature type="transmembrane region" description="Helical" evidence="5">
    <location>
        <begin position="163"/>
        <end position="181"/>
    </location>
</feature>
<dbReference type="STRING" id="526218.Sterm_1725"/>
<feature type="transmembrane region" description="Helical" evidence="5">
    <location>
        <begin position="94"/>
        <end position="112"/>
    </location>
</feature>
<keyword evidence="5" id="KW-1003">Cell membrane</keyword>
<keyword evidence="4 5" id="KW-0472">Membrane</keyword>
<accession>D1AIJ9</accession>
<reference evidence="7" key="1">
    <citation type="submission" date="2009-09" db="EMBL/GenBank/DDBJ databases">
        <title>The complete chromosome of Sebaldella termitidis ATCC 33386.</title>
        <authorList>
            <consortium name="US DOE Joint Genome Institute (JGI-PGF)"/>
            <person name="Lucas S."/>
            <person name="Copeland A."/>
            <person name="Lapidus A."/>
            <person name="Glavina del Rio T."/>
            <person name="Dalin E."/>
            <person name="Tice H."/>
            <person name="Bruce D."/>
            <person name="Goodwin L."/>
            <person name="Pitluck S."/>
            <person name="Kyrpides N."/>
            <person name="Mavromatis K."/>
            <person name="Ivanova N."/>
            <person name="Mikhailova N."/>
            <person name="Sims D."/>
            <person name="Meincke L."/>
            <person name="Brettin T."/>
            <person name="Detter J.C."/>
            <person name="Han C."/>
            <person name="Larimer F."/>
            <person name="Land M."/>
            <person name="Hauser L."/>
            <person name="Markowitz V."/>
            <person name="Cheng J.F."/>
            <person name="Hugenholtz P."/>
            <person name="Woyke T."/>
            <person name="Wu D."/>
            <person name="Eisen J.A."/>
        </authorList>
    </citation>
    <scope>NUCLEOTIDE SEQUENCE [LARGE SCALE GENOMIC DNA]</scope>
    <source>
        <strain evidence="7">ATCC 33386 / NCTC 11300</strain>
    </source>
</reference>
<dbReference type="AlphaFoldDB" id="D1AIJ9"/>
<dbReference type="eggNOG" id="COG0730">
    <property type="taxonomic scope" value="Bacteria"/>
</dbReference>
<protein>
    <recommendedName>
        <fullName evidence="5">Probable membrane transporter protein</fullName>
    </recommendedName>
</protein>
<dbReference type="KEGG" id="str:Sterm_1725"/>
<evidence type="ECO:0000256" key="4">
    <source>
        <dbReference type="ARBA" id="ARBA00023136"/>
    </source>
</evidence>
<keyword evidence="7" id="KW-1185">Reference proteome</keyword>
<keyword evidence="2 5" id="KW-0812">Transmembrane</keyword>
<comment type="subcellular location">
    <subcellularLocation>
        <location evidence="5">Cell membrane</location>
        <topology evidence="5">Multi-pass membrane protein</topology>
    </subcellularLocation>
    <subcellularLocation>
        <location evidence="1">Membrane</location>
        <topology evidence="1">Multi-pass membrane protein</topology>
    </subcellularLocation>
</comment>
<evidence type="ECO:0000256" key="1">
    <source>
        <dbReference type="ARBA" id="ARBA00004141"/>
    </source>
</evidence>
<reference evidence="6 7" key="2">
    <citation type="journal article" date="2010" name="Stand. Genomic Sci.">
        <title>Complete genome sequence of Sebaldella termitidis type strain (NCTC 11300).</title>
        <authorList>
            <person name="Harmon-Smith M."/>
            <person name="Celia L."/>
            <person name="Chertkov O."/>
            <person name="Lapidus A."/>
            <person name="Copeland A."/>
            <person name="Glavina Del Rio T."/>
            <person name="Nolan M."/>
            <person name="Lucas S."/>
            <person name="Tice H."/>
            <person name="Cheng J.F."/>
            <person name="Han C."/>
            <person name="Detter J.C."/>
            <person name="Bruce D."/>
            <person name="Goodwin L."/>
            <person name="Pitluck S."/>
            <person name="Pati A."/>
            <person name="Liolios K."/>
            <person name="Ivanova N."/>
            <person name="Mavromatis K."/>
            <person name="Mikhailova N."/>
            <person name="Chen A."/>
            <person name="Palaniappan K."/>
            <person name="Land M."/>
            <person name="Hauser L."/>
            <person name="Chang Y.J."/>
            <person name="Jeffries C.D."/>
            <person name="Brettin T."/>
            <person name="Goker M."/>
            <person name="Beck B."/>
            <person name="Bristow J."/>
            <person name="Eisen J.A."/>
            <person name="Markowitz V."/>
            <person name="Hugenholtz P."/>
            <person name="Kyrpides N.C."/>
            <person name="Klenk H.P."/>
            <person name="Chen F."/>
        </authorList>
    </citation>
    <scope>NUCLEOTIDE SEQUENCE [LARGE SCALE GENOMIC DNA]</scope>
    <source>
        <strain evidence="7">ATCC 33386 / NCTC 11300</strain>
    </source>
</reference>
<evidence type="ECO:0000313" key="7">
    <source>
        <dbReference type="Proteomes" id="UP000000845"/>
    </source>
</evidence>
<proteinExistence type="inferred from homology"/>
<dbReference type="PANTHER" id="PTHR43701">
    <property type="entry name" value="MEMBRANE TRANSPORTER PROTEIN MJ0441-RELATED"/>
    <property type="match status" value="1"/>
</dbReference>
<evidence type="ECO:0000256" key="2">
    <source>
        <dbReference type="ARBA" id="ARBA00022692"/>
    </source>
</evidence>
<name>D1AIJ9_SEBTE</name>
<evidence type="ECO:0000313" key="6">
    <source>
        <dbReference type="EMBL" id="ACZ08583.1"/>
    </source>
</evidence>
<dbReference type="Proteomes" id="UP000000845">
    <property type="component" value="Chromosome"/>
</dbReference>
<dbReference type="EMBL" id="CP001739">
    <property type="protein sequence ID" value="ACZ08583.1"/>
    <property type="molecule type" value="Genomic_DNA"/>
</dbReference>
<comment type="similarity">
    <text evidence="5">Belongs to the 4-toluene sulfonate uptake permease (TSUP) (TC 2.A.102) family.</text>
</comment>
<keyword evidence="3 5" id="KW-1133">Transmembrane helix</keyword>
<feature type="transmembrane region" description="Helical" evidence="5">
    <location>
        <begin position="222"/>
        <end position="240"/>
    </location>
</feature>
<dbReference type="Pfam" id="PF01925">
    <property type="entry name" value="TauE"/>
    <property type="match status" value="1"/>
</dbReference>
<dbReference type="PANTHER" id="PTHR43701:SF2">
    <property type="entry name" value="MEMBRANE TRANSPORTER PROTEIN YJNA-RELATED"/>
    <property type="match status" value="1"/>
</dbReference>
<organism evidence="6 7">
    <name type="scientific">Sebaldella termitidis (strain ATCC 33386 / NCTC 11300)</name>
    <dbReference type="NCBI Taxonomy" id="526218"/>
    <lineage>
        <taxon>Bacteria</taxon>
        <taxon>Fusobacteriati</taxon>
        <taxon>Fusobacteriota</taxon>
        <taxon>Fusobacteriia</taxon>
        <taxon>Fusobacteriales</taxon>
        <taxon>Leptotrichiaceae</taxon>
        <taxon>Sebaldella</taxon>
    </lineage>
</organism>
<dbReference type="HOGENOM" id="CLU_045498_5_3_0"/>
<sequence length="242" mass="26307">MLYFILSLVTSTLGSLIGIGGGVILRPSLKLLGESAKSAAALSTFTVFIMAVISVYKYNKSKKIDFRTGIKAGLLIVPGSYIGTFAIAYVAESFINFTYLFVLFILICLMFFKEKIHKIEINYFFKLIISLVIGFCAGILGIGGGPFLIPLLMFVFHTEIKKIPGTSVFIVFISSLFSLVQHAADGNIDYIKALPLAIAAIIGSVIGTRLNRKTDGKTVINLYNIIMILLFLGSLAALTLNL</sequence>
<evidence type="ECO:0000256" key="5">
    <source>
        <dbReference type="RuleBase" id="RU363041"/>
    </source>
</evidence>
<feature type="transmembrane region" description="Helical" evidence="5">
    <location>
        <begin position="38"/>
        <end position="56"/>
    </location>
</feature>
<gene>
    <name evidence="6" type="ordered locus">Sterm_1725</name>
</gene>
<dbReference type="RefSeq" id="WP_012861179.1">
    <property type="nucleotide sequence ID" value="NC_013517.1"/>
</dbReference>
<feature type="transmembrane region" description="Helical" evidence="5">
    <location>
        <begin position="124"/>
        <end position="157"/>
    </location>
</feature>
<dbReference type="InterPro" id="IPR051598">
    <property type="entry name" value="TSUP/Inactive_protease-like"/>
</dbReference>
<evidence type="ECO:0000256" key="3">
    <source>
        <dbReference type="ARBA" id="ARBA00022989"/>
    </source>
</evidence>
<dbReference type="GO" id="GO:0005886">
    <property type="term" value="C:plasma membrane"/>
    <property type="evidence" value="ECO:0007669"/>
    <property type="project" value="UniProtKB-SubCell"/>
</dbReference>
<dbReference type="InterPro" id="IPR002781">
    <property type="entry name" value="TM_pro_TauE-like"/>
</dbReference>